<evidence type="ECO:0000259" key="1">
    <source>
        <dbReference type="Pfam" id="PF00656"/>
    </source>
</evidence>
<sequence>MKEIIIIGFSYKHFSLHDTIPGVYFDLFRVYSYCKEGNFDRVNVITDIKEDYTDISQIVIDNGFSSKIFDFIETIKRKGEYTMCTTSKMLIKILDRPTYENLIVYYSGHCIGSRVILPNDDRVSLSKIKEKCINIDAHQKILFILDCCNATLDLPYKLKGKTFRNNTMCDENKTNVEILCICSSSTDEESASSIEGSLFTQACFDLLREEKRNRKHISNFLSNIQKGITGNAAAYSTNLNEKLTRPKQTSRIESSHPSPYILWGWIINNLRIQIDFYPESMSILVKIDKDG</sequence>
<accession>A0A481ZAG0</accession>
<dbReference type="EMBL" id="MK500588">
    <property type="protein sequence ID" value="QBK92898.1"/>
    <property type="molecule type" value="Genomic_DNA"/>
</dbReference>
<feature type="domain" description="Peptidase C14 caspase" evidence="1">
    <location>
        <begin position="87"/>
        <end position="254"/>
    </location>
</feature>
<dbReference type="GO" id="GO:0004197">
    <property type="term" value="F:cysteine-type endopeptidase activity"/>
    <property type="evidence" value="ECO:0007669"/>
    <property type="project" value="InterPro"/>
</dbReference>
<dbReference type="GO" id="GO:0006508">
    <property type="term" value="P:proteolysis"/>
    <property type="evidence" value="ECO:0007669"/>
    <property type="project" value="InterPro"/>
</dbReference>
<dbReference type="Pfam" id="PF00656">
    <property type="entry name" value="Peptidase_C14"/>
    <property type="match status" value="1"/>
</dbReference>
<evidence type="ECO:0000313" key="2">
    <source>
        <dbReference type="EMBL" id="QBK92898.1"/>
    </source>
</evidence>
<organism evidence="2">
    <name type="scientific">Pithovirus LCPAC403</name>
    <dbReference type="NCBI Taxonomy" id="2506596"/>
    <lineage>
        <taxon>Viruses</taxon>
        <taxon>Pithoviruses</taxon>
    </lineage>
</organism>
<proteinExistence type="predicted"/>
<gene>
    <name evidence="2" type="ORF">LCPAC403_00320</name>
</gene>
<dbReference type="SUPFAM" id="SSF52129">
    <property type="entry name" value="Caspase-like"/>
    <property type="match status" value="1"/>
</dbReference>
<name>A0A481ZAG0_9VIRU</name>
<protein>
    <submittedName>
        <fullName evidence="2">Caspase</fullName>
    </submittedName>
</protein>
<dbReference type="InterPro" id="IPR029030">
    <property type="entry name" value="Caspase-like_dom_sf"/>
</dbReference>
<reference evidence="2" key="1">
    <citation type="journal article" date="2019" name="MBio">
        <title>Virus Genomes from Deep Sea Sediments Expand the Ocean Megavirome and Support Independent Origins of Viral Gigantism.</title>
        <authorList>
            <person name="Backstrom D."/>
            <person name="Yutin N."/>
            <person name="Jorgensen S.L."/>
            <person name="Dharamshi J."/>
            <person name="Homa F."/>
            <person name="Zaremba-Niedwiedzka K."/>
            <person name="Spang A."/>
            <person name="Wolf Y.I."/>
            <person name="Koonin E.V."/>
            <person name="Ettema T.J."/>
        </authorList>
    </citation>
    <scope>NUCLEOTIDE SEQUENCE</scope>
</reference>
<dbReference type="InterPro" id="IPR011600">
    <property type="entry name" value="Pept_C14_caspase"/>
</dbReference>
<dbReference type="Gene3D" id="3.40.50.1460">
    <property type="match status" value="1"/>
</dbReference>